<feature type="compositionally biased region" description="Polar residues" evidence="2">
    <location>
        <begin position="276"/>
        <end position="287"/>
    </location>
</feature>
<evidence type="ECO:0000256" key="1">
    <source>
        <dbReference type="ARBA" id="ARBA00038274"/>
    </source>
</evidence>
<keyword evidence="10" id="KW-1185">Reference proteome</keyword>
<name>A0ABQ8MLI6_LABRO</name>
<dbReference type="Pfam" id="PF23053">
    <property type="entry name" value="UBA_N4BP1"/>
    <property type="match status" value="1"/>
</dbReference>
<evidence type="ECO:0000313" key="9">
    <source>
        <dbReference type="EMBL" id="KAI2663116.1"/>
    </source>
</evidence>
<proteinExistence type="inferred from homology"/>
<feature type="compositionally biased region" description="Basic and acidic residues" evidence="2">
    <location>
        <begin position="827"/>
        <end position="843"/>
    </location>
</feature>
<feature type="region of interest" description="Disordered" evidence="2">
    <location>
        <begin position="806"/>
        <end position="843"/>
    </location>
</feature>
<organism evidence="9 10">
    <name type="scientific">Labeo rohita</name>
    <name type="common">Indian major carp</name>
    <name type="synonym">Cyprinus rohita</name>
    <dbReference type="NCBI Taxonomy" id="84645"/>
    <lineage>
        <taxon>Eukaryota</taxon>
        <taxon>Metazoa</taxon>
        <taxon>Chordata</taxon>
        <taxon>Craniata</taxon>
        <taxon>Vertebrata</taxon>
        <taxon>Euteleostomi</taxon>
        <taxon>Actinopterygii</taxon>
        <taxon>Neopterygii</taxon>
        <taxon>Teleostei</taxon>
        <taxon>Ostariophysi</taxon>
        <taxon>Cypriniformes</taxon>
        <taxon>Cyprinidae</taxon>
        <taxon>Labeoninae</taxon>
        <taxon>Labeonini</taxon>
        <taxon>Labeo</taxon>
    </lineage>
</organism>
<evidence type="ECO:0000256" key="2">
    <source>
        <dbReference type="SAM" id="MobiDB-lite"/>
    </source>
</evidence>
<comment type="similarity">
    <text evidence="1">Belongs to the N4BP1 family.</text>
</comment>
<dbReference type="EMBL" id="JACTAM010000007">
    <property type="protein sequence ID" value="KAI2663116.1"/>
    <property type="molecule type" value="Genomic_DNA"/>
</dbReference>
<dbReference type="Gene3D" id="3.40.50.11980">
    <property type="match status" value="1"/>
</dbReference>
<feature type="domain" description="RNase NYN" evidence="3">
    <location>
        <begin position="626"/>
        <end position="776"/>
    </location>
</feature>
<feature type="region of interest" description="Disordered" evidence="2">
    <location>
        <begin position="268"/>
        <end position="344"/>
    </location>
</feature>
<evidence type="ECO:0000259" key="8">
    <source>
        <dbReference type="Pfam" id="PF23255"/>
    </source>
</evidence>
<evidence type="ECO:0000259" key="4">
    <source>
        <dbReference type="Pfam" id="PF23050"/>
    </source>
</evidence>
<dbReference type="Pfam" id="PF23255">
    <property type="entry name" value="DUF7070"/>
    <property type="match status" value="1"/>
</dbReference>
<dbReference type="PANTHER" id="PTHR12876">
    <property type="entry name" value="N4BP1-RELATED"/>
    <property type="match status" value="1"/>
</dbReference>
<dbReference type="Pfam" id="PF23050">
    <property type="entry name" value="KH_N4BP1_1st"/>
    <property type="match status" value="1"/>
</dbReference>
<dbReference type="InterPro" id="IPR056578">
    <property type="entry name" value="UBA_N4BP1_C"/>
</dbReference>
<dbReference type="InterPro" id="IPR021869">
    <property type="entry name" value="RNase_Zc3h12_NYN"/>
</dbReference>
<evidence type="ECO:0000259" key="3">
    <source>
        <dbReference type="Pfam" id="PF11977"/>
    </source>
</evidence>
<feature type="domain" description="N4BP1 C-terminal UBA" evidence="7">
    <location>
        <begin position="840"/>
        <end position="886"/>
    </location>
</feature>
<feature type="domain" description="N4BP1 first type I KH-domain" evidence="4">
    <location>
        <begin position="48"/>
        <end position="113"/>
    </location>
</feature>
<dbReference type="InterPro" id="IPR056629">
    <property type="entry name" value="KH_N4BP1_1st"/>
</dbReference>
<comment type="caution">
    <text evidence="9">The sequence shown here is derived from an EMBL/GenBank/DDBJ whole genome shotgun (WGS) entry which is preliminary data.</text>
</comment>
<dbReference type="CDD" id="cd09032">
    <property type="entry name" value="KH-I_N4BP1_like_rpt1"/>
    <property type="match status" value="1"/>
</dbReference>
<feature type="compositionally biased region" description="Polar residues" evidence="2">
    <location>
        <begin position="302"/>
        <end position="311"/>
    </location>
</feature>
<protein>
    <submittedName>
        <fullName evidence="9">NEDD4-binding protein 1</fullName>
    </submittedName>
</protein>
<evidence type="ECO:0000259" key="5">
    <source>
        <dbReference type="Pfam" id="PF23052"/>
    </source>
</evidence>
<evidence type="ECO:0000259" key="6">
    <source>
        <dbReference type="Pfam" id="PF23053"/>
    </source>
</evidence>
<feature type="domain" description="N4BP1 UBA-like" evidence="6">
    <location>
        <begin position="355"/>
        <end position="399"/>
    </location>
</feature>
<evidence type="ECO:0000259" key="7">
    <source>
        <dbReference type="Pfam" id="PF23054"/>
    </source>
</evidence>
<dbReference type="Pfam" id="PF11977">
    <property type="entry name" value="RNase_Zc3h12a"/>
    <property type="match status" value="1"/>
</dbReference>
<dbReference type="Proteomes" id="UP000830375">
    <property type="component" value="Unassembled WGS sequence"/>
</dbReference>
<feature type="domain" description="N4BP1 second type I KH-domain" evidence="5">
    <location>
        <begin position="114"/>
        <end position="233"/>
    </location>
</feature>
<reference evidence="9 10" key="1">
    <citation type="submission" date="2022-01" db="EMBL/GenBank/DDBJ databases">
        <title>A high-quality chromosome-level genome assembly of rohu carp, Labeo rohita.</title>
        <authorList>
            <person name="Arick M.A. II"/>
            <person name="Hsu C.-Y."/>
            <person name="Magbanua Z."/>
            <person name="Pechanova O."/>
            <person name="Grover C."/>
            <person name="Miller E."/>
            <person name="Thrash A."/>
            <person name="Ezzel L."/>
            <person name="Alam S."/>
            <person name="Benzie J."/>
            <person name="Hamilton M."/>
            <person name="Karsi A."/>
            <person name="Lawrence M.L."/>
            <person name="Peterson D.G."/>
        </authorList>
    </citation>
    <scope>NUCLEOTIDE SEQUENCE [LARGE SCALE GENOMIC DNA]</scope>
    <source>
        <strain evidence="10">BAU-BD-2019</strain>
        <tissue evidence="9">Blood</tissue>
    </source>
</reference>
<gene>
    <name evidence="9" type="ORF">H4Q32_028154</name>
</gene>
<dbReference type="Pfam" id="PF23054">
    <property type="entry name" value="UBA_N4BP1_C"/>
    <property type="match status" value="1"/>
</dbReference>
<dbReference type="InterPro" id="IPR055498">
    <property type="entry name" value="DUF7070"/>
</dbReference>
<evidence type="ECO:0000313" key="10">
    <source>
        <dbReference type="Proteomes" id="UP000830375"/>
    </source>
</evidence>
<dbReference type="PANTHER" id="PTHR12876:SF28">
    <property type="entry name" value="PROTEIN KHNYN"/>
    <property type="match status" value="1"/>
</dbReference>
<dbReference type="InterPro" id="IPR036612">
    <property type="entry name" value="KH_dom_type_1_sf"/>
</dbReference>
<feature type="region of interest" description="Disordered" evidence="2">
    <location>
        <begin position="502"/>
        <end position="541"/>
    </location>
</feature>
<sequence>MSVDVCEQTLKRSGRLSVRVLYARYVSCIMALSGLTLDDFRSQQEVEDEFTCAGVLRGALVALQPNVERLFGVKLSIGGEDALSAQSGQIWLQLRGAGREVQAAKLFVKGVVNQEAQQEIQFPEALQCVFCGAKGLFMDCLVKNTSANVVLGSQGLVLITGLAEPVVKAYSLISDLVEKYKSSQGRRTEAGLESLDSRRAFKTIVESLEDRHTLDLLVLPVIVKEVLLDLVKQSGLDSHAKRDQEGLIPVEANGSRVMQRTVGDVFESSEGHLRSNHNAENSHSQQPVFFPQSGHHRINGTDDFSNQSYNPFSRGFTLDPTHFEIPESPEQASPQETESETRPQDAVLLSTGTREDFDHFLKFFTAMGFAEDVVQAVLTRNGPKEASQLLDLIQQEQDKTGQRKRHSESQNVAGIGGEMHEALQILEASKGEPNAKEEDFVLDVLKKAAATCGYTEESVMEVYSNLPGLTPHELLMELQKQREPNRTKGGSKKADLKMGTNTLADLDTGSGKTGAEMRTPKLDASKPVNINGRPLSVRGPPQMTYSFETLDSDIQPMNSPVRSPPQTVGQNLNFGSPNVSNQITVHKPNHGRPGAASVVTGPQRFLESLKTPFQLQLSDEPGDPMLRSIIIDGSNVAMTHGLGFFYSCRGIALAVQHFWARGHREITVFVPQWRQKNNSKVQERQFMNELFDLGFLKYTPSREVEGKRINSYDDRFMLDLAQKTNGVIVTNDNLRDLVDESPVWRDIIKKRCRFSLLQYVFAGDLFMLPDDPLGRAVVYLFPAVTRTQVRLRPSLLRLRRRALTPKGCSTETGHRGGHGRGQGSVRGQRDEGEGRQDVRERTAEETLKLRQSLVQIFPDQESVIIMILQCHPAVTDVNRLTNLILEQQE</sequence>
<dbReference type="SUPFAM" id="SSF54791">
    <property type="entry name" value="Eukaryotic type KH-domain (KH-domain type I)"/>
    <property type="match status" value="1"/>
</dbReference>
<accession>A0ABQ8MLI6</accession>
<feature type="domain" description="DUF7070" evidence="8">
    <location>
        <begin position="436"/>
        <end position="483"/>
    </location>
</feature>
<dbReference type="InterPro" id="IPR051101">
    <property type="entry name" value="ZC3H12/N4BP1_RNase_Reg"/>
</dbReference>
<dbReference type="InterPro" id="IPR056630">
    <property type="entry name" value="KH_N4BP1_2nd"/>
</dbReference>
<dbReference type="Pfam" id="PF23052">
    <property type="entry name" value="KH_N4BP1_2nd"/>
    <property type="match status" value="1"/>
</dbReference>
<dbReference type="InterPro" id="IPR056631">
    <property type="entry name" value="UBA_N4BP1"/>
</dbReference>